<name>A0ABN1J6E7_9FLAO</name>
<protein>
    <submittedName>
        <fullName evidence="1">Uncharacterized protein</fullName>
    </submittedName>
</protein>
<dbReference type="EMBL" id="BAAAGE010000004">
    <property type="protein sequence ID" value="GAA0730121.1"/>
    <property type="molecule type" value="Genomic_DNA"/>
</dbReference>
<organism evidence="1 2">
    <name type="scientific">Aquimarina litoralis</name>
    <dbReference type="NCBI Taxonomy" id="584605"/>
    <lineage>
        <taxon>Bacteria</taxon>
        <taxon>Pseudomonadati</taxon>
        <taxon>Bacteroidota</taxon>
        <taxon>Flavobacteriia</taxon>
        <taxon>Flavobacteriales</taxon>
        <taxon>Flavobacteriaceae</taxon>
        <taxon>Aquimarina</taxon>
    </lineage>
</organism>
<evidence type="ECO:0000313" key="2">
    <source>
        <dbReference type="Proteomes" id="UP001501758"/>
    </source>
</evidence>
<accession>A0ABN1J6E7</accession>
<sequence>MLKILVKYNHVRPSIMLIVAKITNPWYPIIKHYLMKQVHKLKDILNYIFTDADLVTPDLIKKQNYDTVEVINYLEKGGKVSSVSSKRRCEICGKIAGSINYYTDGSWVWPE</sequence>
<dbReference type="Proteomes" id="UP001501758">
    <property type="component" value="Unassembled WGS sequence"/>
</dbReference>
<gene>
    <name evidence="1" type="ORF">GCM10009430_41050</name>
</gene>
<proteinExistence type="predicted"/>
<reference evidence="1 2" key="1">
    <citation type="journal article" date="2019" name="Int. J. Syst. Evol. Microbiol.">
        <title>The Global Catalogue of Microorganisms (GCM) 10K type strain sequencing project: providing services to taxonomists for standard genome sequencing and annotation.</title>
        <authorList>
            <consortium name="The Broad Institute Genomics Platform"/>
            <consortium name="The Broad Institute Genome Sequencing Center for Infectious Disease"/>
            <person name="Wu L."/>
            <person name="Ma J."/>
        </authorList>
    </citation>
    <scope>NUCLEOTIDE SEQUENCE [LARGE SCALE GENOMIC DNA]</scope>
    <source>
        <strain evidence="1 2">JCM 15974</strain>
    </source>
</reference>
<comment type="caution">
    <text evidence="1">The sequence shown here is derived from an EMBL/GenBank/DDBJ whole genome shotgun (WGS) entry which is preliminary data.</text>
</comment>
<evidence type="ECO:0000313" key="1">
    <source>
        <dbReference type="EMBL" id="GAA0730121.1"/>
    </source>
</evidence>
<keyword evidence="2" id="KW-1185">Reference proteome</keyword>